<reference evidence="5" key="1">
    <citation type="submission" date="2025-08" db="UniProtKB">
        <authorList>
            <consortium name="RefSeq"/>
        </authorList>
    </citation>
    <scope>IDENTIFICATION</scope>
    <source>
        <tissue evidence="5">Whole body</tissue>
    </source>
</reference>
<dbReference type="RefSeq" id="XP_017878030.1">
    <property type="nucleotide sequence ID" value="XM_018022541.2"/>
</dbReference>
<keyword evidence="1" id="KW-0433">Leucine-rich repeat</keyword>
<dbReference type="SUPFAM" id="SSF52058">
    <property type="entry name" value="L domain-like"/>
    <property type="match status" value="1"/>
</dbReference>
<evidence type="ECO:0000256" key="3">
    <source>
        <dbReference type="SAM" id="SignalP"/>
    </source>
</evidence>
<dbReference type="InterPro" id="IPR001611">
    <property type="entry name" value="Leu-rich_rpt"/>
</dbReference>
<dbReference type="PANTHER" id="PTHR24366:SF96">
    <property type="entry name" value="LEUCINE RICH REPEAT CONTAINING 53"/>
    <property type="match status" value="1"/>
</dbReference>
<dbReference type="GeneID" id="108623765"/>
<dbReference type="InterPro" id="IPR032675">
    <property type="entry name" value="LRR_dom_sf"/>
</dbReference>
<evidence type="ECO:0000256" key="1">
    <source>
        <dbReference type="ARBA" id="ARBA00022614"/>
    </source>
</evidence>
<evidence type="ECO:0000313" key="5">
    <source>
        <dbReference type="RefSeq" id="XP_017878030.1"/>
    </source>
</evidence>
<dbReference type="PANTHER" id="PTHR24366">
    <property type="entry name" value="IG(IMMUNOGLOBULIN) AND LRR(LEUCINE RICH REPEAT) DOMAINS"/>
    <property type="match status" value="1"/>
</dbReference>
<evidence type="ECO:0000256" key="2">
    <source>
        <dbReference type="ARBA" id="ARBA00022737"/>
    </source>
</evidence>
<organism evidence="4 5">
    <name type="scientific">Ceratina calcarata</name>
    <dbReference type="NCBI Taxonomy" id="156304"/>
    <lineage>
        <taxon>Eukaryota</taxon>
        <taxon>Metazoa</taxon>
        <taxon>Ecdysozoa</taxon>
        <taxon>Arthropoda</taxon>
        <taxon>Hexapoda</taxon>
        <taxon>Insecta</taxon>
        <taxon>Pterygota</taxon>
        <taxon>Neoptera</taxon>
        <taxon>Endopterygota</taxon>
        <taxon>Hymenoptera</taxon>
        <taxon>Apocrita</taxon>
        <taxon>Aculeata</taxon>
        <taxon>Apoidea</taxon>
        <taxon>Anthophila</taxon>
        <taxon>Apidae</taxon>
        <taxon>Ceratina</taxon>
        <taxon>Zadontomerus</taxon>
    </lineage>
</organism>
<dbReference type="Gene3D" id="3.80.10.10">
    <property type="entry name" value="Ribonuclease Inhibitor"/>
    <property type="match status" value="1"/>
</dbReference>
<proteinExistence type="predicted"/>
<accession>A0AAJ7N525</accession>
<name>A0AAJ7N525_9HYME</name>
<dbReference type="KEGG" id="ccal:108623765"/>
<dbReference type="Proteomes" id="UP000694925">
    <property type="component" value="Unplaced"/>
</dbReference>
<feature type="signal peptide" evidence="3">
    <location>
        <begin position="1"/>
        <end position="22"/>
    </location>
</feature>
<dbReference type="InterPro" id="IPR003591">
    <property type="entry name" value="Leu-rich_rpt_typical-subtyp"/>
</dbReference>
<dbReference type="Pfam" id="PF13855">
    <property type="entry name" value="LRR_8"/>
    <property type="match status" value="1"/>
</dbReference>
<sequence>MRCASFLVALLCIFKCIGLVSAICTVSNHQGGSGNRLQCSNATLQTINNQTTDVSGIMIFNSDLRYIQERMFIRYARYLQSLNMHNCHINDIHSDAFDGLASLKKLALPNNNLTRVKEEWFNDLVYLEQLDLSFNHISMIESSIFGKMPLLKRLDIRENRFTCIDPSPLPGGIDKLYFNGNPLTFKSRGTLTLWLRDHGVAYKIESIEKEAWLDKLLWLCAIGDASVAESEELIKECVILNAFNQLRTGLSTAESYPLVTNCAVQRNLLTSCIVTETQRQQSLTNGNVIKKLLLYIGQAKSV</sequence>
<protein>
    <submittedName>
        <fullName evidence="5">Chaoptin-like</fullName>
    </submittedName>
</protein>
<dbReference type="PROSITE" id="PS51450">
    <property type="entry name" value="LRR"/>
    <property type="match status" value="1"/>
</dbReference>
<gene>
    <name evidence="5" type="primary">LOC108623765</name>
</gene>
<dbReference type="SMART" id="SM00369">
    <property type="entry name" value="LRR_TYP"/>
    <property type="match status" value="4"/>
</dbReference>
<feature type="chain" id="PRO_5042472480" evidence="3">
    <location>
        <begin position="23"/>
        <end position="302"/>
    </location>
</feature>
<keyword evidence="2" id="KW-0677">Repeat</keyword>
<dbReference type="AlphaFoldDB" id="A0AAJ7N525"/>
<evidence type="ECO:0000313" key="4">
    <source>
        <dbReference type="Proteomes" id="UP000694925"/>
    </source>
</evidence>
<keyword evidence="4" id="KW-1185">Reference proteome</keyword>
<keyword evidence="3" id="KW-0732">Signal</keyword>